<keyword evidence="1" id="KW-0812">Transmembrane</keyword>
<evidence type="ECO:0000313" key="2">
    <source>
        <dbReference type="EMBL" id="CDW46781.1"/>
    </source>
</evidence>
<sequence>MDSINDFRISNLNRVSRTFSVTCAHLVTPKIMKPLINCSNRRYRVPAIFIKLLFSLLRFVAFH</sequence>
<proteinExistence type="predicted"/>
<accession>A0A0K2VA21</accession>
<keyword evidence="1" id="KW-1133">Transmembrane helix</keyword>
<keyword evidence="1" id="KW-0472">Membrane</keyword>
<evidence type="ECO:0000256" key="1">
    <source>
        <dbReference type="SAM" id="Phobius"/>
    </source>
</evidence>
<reference evidence="2" key="1">
    <citation type="submission" date="2014-05" db="EMBL/GenBank/DDBJ databases">
        <authorList>
            <person name="Chronopoulou M."/>
        </authorList>
    </citation>
    <scope>NUCLEOTIDE SEQUENCE</scope>
    <source>
        <tissue evidence="2">Whole organism</tissue>
    </source>
</reference>
<organism evidence="2">
    <name type="scientific">Lepeophtheirus salmonis</name>
    <name type="common">Salmon louse</name>
    <name type="synonym">Caligus salmonis</name>
    <dbReference type="NCBI Taxonomy" id="72036"/>
    <lineage>
        <taxon>Eukaryota</taxon>
        <taxon>Metazoa</taxon>
        <taxon>Ecdysozoa</taxon>
        <taxon>Arthropoda</taxon>
        <taxon>Crustacea</taxon>
        <taxon>Multicrustacea</taxon>
        <taxon>Hexanauplia</taxon>
        <taxon>Copepoda</taxon>
        <taxon>Siphonostomatoida</taxon>
        <taxon>Caligidae</taxon>
        <taxon>Lepeophtheirus</taxon>
    </lineage>
</organism>
<dbReference type="AlphaFoldDB" id="A0A0K2VA21"/>
<name>A0A0K2VA21_LEPSM</name>
<dbReference type="EMBL" id="HACA01029420">
    <property type="protein sequence ID" value="CDW46781.1"/>
    <property type="molecule type" value="Transcribed_RNA"/>
</dbReference>
<protein>
    <submittedName>
        <fullName evidence="2">Uncharacterized protein</fullName>
    </submittedName>
</protein>
<feature type="transmembrane region" description="Helical" evidence="1">
    <location>
        <begin position="43"/>
        <end position="61"/>
    </location>
</feature>